<keyword evidence="2" id="KW-1185">Reference proteome</keyword>
<name>A0A1R3IXL6_9ROSI</name>
<proteinExistence type="predicted"/>
<dbReference type="EMBL" id="AWUE01017337">
    <property type="protein sequence ID" value="OMO87329.1"/>
    <property type="molecule type" value="Genomic_DNA"/>
</dbReference>
<dbReference type="Proteomes" id="UP000187203">
    <property type="component" value="Unassembled WGS sequence"/>
</dbReference>
<reference evidence="2" key="1">
    <citation type="submission" date="2013-09" db="EMBL/GenBank/DDBJ databases">
        <title>Corchorus olitorius genome sequencing.</title>
        <authorList>
            <person name="Alam M."/>
            <person name="Haque M.S."/>
            <person name="Islam M.S."/>
            <person name="Emdad E.M."/>
            <person name="Islam M.M."/>
            <person name="Ahmed B."/>
            <person name="Halim A."/>
            <person name="Hossen Q.M.M."/>
            <person name="Hossain M.Z."/>
            <person name="Ahmed R."/>
            <person name="Khan M.M."/>
            <person name="Islam R."/>
            <person name="Rashid M.M."/>
            <person name="Khan S.A."/>
            <person name="Rahman M.S."/>
            <person name="Alam M."/>
            <person name="Yahiya A.S."/>
            <person name="Khan M.S."/>
            <person name="Azam M.S."/>
            <person name="Haque T."/>
            <person name="Lashkar M.Z.H."/>
            <person name="Akhand A.I."/>
            <person name="Morshed G."/>
            <person name="Roy S."/>
            <person name="Uddin K.S."/>
            <person name="Rabeya T."/>
            <person name="Hossain A.S."/>
            <person name="Chowdhury A."/>
            <person name="Snigdha A.R."/>
            <person name="Mortoza M.S."/>
            <person name="Matin S.A."/>
            <person name="Hoque S.M.E."/>
            <person name="Islam M.K."/>
            <person name="Roy D.K."/>
            <person name="Haider R."/>
            <person name="Moosa M.M."/>
            <person name="Elias S.M."/>
            <person name="Hasan A.M."/>
            <person name="Jahan S."/>
            <person name="Shafiuddin M."/>
            <person name="Mahmood N."/>
            <person name="Shommy N.S."/>
        </authorList>
    </citation>
    <scope>NUCLEOTIDE SEQUENCE [LARGE SCALE GENOMIC DNA]</scope>
    <source>
        <strain evidence="2">cv. O-4</strain>
    </source>
</reference>
<gene>
    <name evidence="1" type="ORF">COLO4_20686</name>
</gene>
<evidence type="ECO:0000313" key="2">
    <source>
        <dbReference type="Proteomes" id="UP000187203"/>
    </source>
</evidence>
<comment type="caution">
    <text evidence="1">The sequence shown here is derived from an EMBL/GenBank/DDBJ whole genome shotgun (WGS) entry which is preliminary data.</text>
</comment>
<organism evidence="1 2">
    <name type="scientific">Corchorus olitorius</name>
    <dbReference type="NCBI Taxonomy" id="93759"/>
    <lineage>
        <taxon>Eukaryota</taxon>
        <taxon>Viridiplantae</taxon>
        <taxon>Streptophyta</taxon>
        <taxon>Embryophyta</taxon>
        <taxon>Tracheophyta</taxon>
        <taxon>Spermatophyta</taxon>
        <taxon>Magnoliopsida</taxon>
        <taxon>eudicotyledons</taxon>
        <taxon>Gunneridae</taxon>
        <taxon>Pentapetalae</taxon>
        <taxon>rosids</taxon>
        <taxon>malvids</taxon>
        <taxon>Malvales</taxon>
        <taxon>Malvaceae</taxon>
        <taxon>Grewioideae</taxon>
        <taxon>Apeibeae</taxon>
        <taxon>Corchorus</taxon>
    </lineage>
</organism>
<accession>A0A1R3IXL6</accession>
<evidence type="ECO:0000313" key="1">
    <source>
        <dbReference type="EMBL" id="OMO87329.1"/>
    </source>
</evidence>
<protein>
    <submittedName>
        <fullName evidence="1">RpoC2 protein product</fullName>
    </submittedName>
</protein>
<sequence>MALPWSLVNLPPFSNQRLWIFSNLSPKPSLSLLKSNNPTVDSPQDPNMLFPLPFKKGFCRDLLFILEEVYRSESLLRFCVFGECPRGSVSVPFLCVMGVNRKVRARAFFSAFFREGL</sequence>
<dbReference type="AlphaFoldDB" id="A0A1R3IXL6"/>